<sequence length="133" mass="15268">MHKVQWVFLELVSKGVLTDRPSFPNTRKHRSEGRGLVDILACFKALSGEATQDTCSLNGWDIKDPVEWLGNAIMERSRRPQDVLNAITKYELLGELDDEMYTEYLRRKARDLKAASPYVLYPNLRPSVQSSRV</sequence>
<dbReference type="AlphaFoldDB" id="A0A9P8RRN6"/>
<reference evidence="1" key="1">
    <citation type="submission" date="2021-03" db="EMBL/GenBank/DDBJ databases">
        <title>Comparative genomics and phylogenomic investigation of the class Geoglossomycetes provide insights into ecological specialization and systematics.</title>
        <authorList>
            <person name="Melie T."/>
            <person name="Pirro S."/>
            <person name="Miller A.N."/>
            <person name="Quandt A."/>
        </authorList>
    </citation>
    <scope>NUCLEOTIDE SEQUENCE</scope>
    <source>
        <strain evidence="1">CAQ_001_2017</strain>
    </source>
</reference>
<evidence type="ECO:0000313" key="1">
    <source>
        <dbReference type="EMBL" id="KAH0562411.1"/>
    </source>
</evidence>
<dbReference type="Proteomes" id="UP000750711">
    <property type="component" value="Unassembled WGS sequence"/>
</dbReference>
<gene>
    <name evidence="1" type="ORF">GP486_002896</name>
</gene>
<evidence type="ECO:0000313" key="2">
    <source>
        <dbReference type="Proteomes" id="UP000750711"/>
    </source>
</evidence>
<keyword evidence="2" id="KW-1185">Reference proteome</keyword>
<organism evidence="1 2">
    <name type="scientific">Trichoglossum hirsutum</name>
    <dbReference type="NCBI Taxonomy" id="265104"/>
    <lineage>
        <taxon>Eukaryota</taxon>
        <taxon>Fungi</taxon>
        <taxon>Dikarya</taxon>
        <taxon>Ascomycota</taxon>
        <taxon>Pezizomycotina</taxon>
        <taxon>Geoglossomycetes</taxon>
        <taxon>Geoglossales</taxon>
        <taxon>Geoglossaceae</taxon>
        <taxon>Trichoglossum</taxon>
    </lineage>
</organism>
<name>A0A9P8RRN6_9PEZI</name>
<proteinExistence type="predicted"/>
<protein>
    <submittedName>
        <fullName evidence="1">Uncharacterized protein</fullName>
    </submittedName>
</protein>
<dbReference type="EMBL" id="JAGHQM010000355">
    <property type="protein sequence ID" value="KAH0562411.1"/>
    <property type="molecule type" value="Genomic_DNA"/>
</dbReference>
<comment type="caution">
    <text evidence="1">The sequence shown here is derived from an EMBL/GenBank/DDBJ whole genome shotgun (WGS) entry which is preliminary data.</text>
</comment>
<accession>A0A9P8RRN6</accession>